<organism evidence="1 2">
    <name type="scientific">Arthrobacter rhombi</name>
    <dbReference type="NCBI Taxonomy" id="71253"/>
    <lineage>
        <taxon>Bacteria</taxon>
        <taxon>Bacillati</taxon>
        <taxon>Actinomycetota</taxon>
        <taxon>Actinomycetes</taxon>
        <taxon>Micrococcales</taxon>
        <taxon>Micrococcaceae</taxon>
        <taxon>Arthrobacter</taxon>
    </lineage>
</organism>
<name>A0A1R4F0F9_9MICC</name>
<accession>A0A1R4F0F9</accession>
<sequence length="135" mass="13887">MILIIGYVLIVLLAISATLAATLVNTQARKLLSVADSAVTVAADSFDVEETGEDGTLKLHLSDAGVAAAVSNYVADVRAAERFDGFSIVRASSSGDGTTAVVSLSAVVRPPLVGWFVPEGIPINVESSARTGLTR</sequence>
<dbReference type="RefSeq" id="WP_086994510.1">
    <property type="nucleotide sequence ID" value="NZ_FUHW01000009.1"/>
</dbReference>
<dbReference type="Proteomes" id="UP000195913">
    <property type="component" value="Unassembled WGS sequence"/>
</dbReference>
<dbReference type="AlphaFoldDB" id="A0A1R4F0F9"/>
<reference evidence="1 2" key="1">
    <citation type="submission" date="2017-02" db="EMBL/GenBank/DDBJ databases">
        <authorList>
            <person name="Peterson S.W."/>
        </authorList>
    </citation>
    <scope>NUCLEOTIDE SEQUENCE [LARGE SCALE GENOMIC DNA]</scope>
    <source>
        <strain evidence="1 2">B Ar 00.02</strain>
    </source>
</reference>
<proteinExistence type="predicted"/>
<dbReference type="EMBL" id="FUHW01000009">
    <property type="protein sequence ID" value="SJM49419.1"/>
    <property type="molecule type" value="Genomic_DNA"/>
</dbReference>
<protein>
    <submittedName>
        <fullName evidence="1">Putative membrane protein</fullName>
    </submittedName>
</protein>
<gene>
    <name evidence="1" type="ORF">FM101_01630</name>
</gene>
<evidence type="ECO:0000313" key="2">
    <source>
        <dbReference type="Proteomes" id="UP000195913"/>
    </source>
</evidence>
<evidence type="ECO:0000313" key="1">
    <source>
        <dbReference type="EMBL" id="SJM49419.1"/>
    </source>
</evidence>
<keyword evidence="2" id="KW-1185">Reference proteome</keyword>